<reference evidence="15" key="1">
    <citation type="submission" date="2025-08" db="UniProtKB">
        <authorList>
            <consortium name="Ensembl"/>
        </authorList>
    </citation>
    <scope>IDENTIFICATION</scope>
</reference>
<dbReference type="Gene3D" id="6.10.230.10">
    <property type="match status" value="1"/>
</dbReference>
<dbReference type="PROSITE" id="PS51777">
    <property type="entry name" value="RH2"/>
    <property type="match status" value="1"/>
</dbReference>
<evidence type="ECO:0000256" key="8">
    <source>
        <dbReference type="ARBA" id="ARBA00023069"/>
    </source>
</evidence>
<dbReference type="Gene3D" id="1.20.58.1770">
    <property type="match status" value="1"/>
</dbReference>
<dbReference type="InterPro" id="IPR021563">
    <property type="entry name" value="RILP_dimer"/>
</dbReference>
<proteinExistence type="predicted"/>
<dbReference type="Pfam" id="PF09744">
    <property type="entry name" value="RH1"/>
    <property type="match status" value="1"/>
</dbReference>
<dbReference type="PANTHER" id="PTHR21502">
    <property type="entry name" value="ZINC FINGER PROTEIN DZIP1"/>
    <property type="match status" value="1"/>
</dbReference>
<dbReference type="Pfam" id="PF11461">
    <property type="entry name" value="RILP"/>
    <property type="match status" value="1"/>
</dbReference>
<feature type="coiled-coil region" evidence="12">
    <location>
        <begin position="123"/>
        <end position="150"/>
    </location>
</feature>
<accession>A0A3B3B5C0</accession>
<dbReference type="GO" id="GO:0046983">
    <property type="term" value="F:protein dimerization activity"/>
    <property type="evidence" value="ECO:0007669"/>
    <property type="project" value="InterPro"/>
</dbReference>
<organism evidence="15 16">
    <name type="scientific">Oryzias melastigma</name>
    <name type="common">Marine medaka</name>
    <dbReference type="NCBI Taxonomy" id="30732"/>
    <lineage>
        <taxon>Eukaryota</taxon>
        <taxon>Metazoa</taxon>
        <taxon>Chordata</taxon>
        <taxon>Craniata</taxon>
        <taxon>Vertebrata</taxon>
        <taxon>Euteleostomi</taxon>
        <taxon>Actinopterygii</taxon>
        <taxon>Neopterygii</taxon>
        <taxon>Teleostei</taxon>
        <taxon>Neoteleostei</taxon>
        <taxon>Acanthomorphata</taxon>
        <taxon>Ovalentaria</taxon>
        <taxon>Atherinomorphae</taxon>
        <taxon>Beloniformes</taxon>
        <taxon>Adrianichthyidae</taxon>
        <taxon>Oryziinae</taxon>
        <taxon>Oryzias</taxon>
    </lineage>
</organism>
<keyword evidence="9" id="KW-0206">Cytoskeleton</keyword>
<dbReference type="AlphaFoldDB" id="A0A3B3B5C0"/>
<evidence type="ECO:0000256" key="12">
    <source>
        <dbReference type="SAM" id="Coils"/>
    </source>
</evidence>
<name>A0A3B3B5C0_ORYME</name>
<dbReference type="CDD" id="cd14445">
    <property type="entry name" value="RILP-like"/>
    <property type="match status" value="1"/>
</dbReference>
<keyword evidence="6" id="KW-0653">Protein transport</keyword>
<dbReference type="PANTHER" id="PTHR21502:SF2">
    <property type="entry name" value="RILP-LIKE PROTEIN 2"/>
    <property type="match status" value="1"/>
</dbReference>
<evidence type="ECO:0000256" key="10">
    <source>
        <dbReference type="ARBA" id="ARBA00023273"/>
    </source>
</evidence>
<evidence type="ECO:0000259" key="14">
    <source>
        <dbReference type="PROSITE" id="PS51777"/>
    </source>
</evidence>
<evidence type="ECO:0000313" key="15">
    <source>
        <dbReference type="Ensembl" id="ENSOMEP00000000770.1"/>
    </source>
</evidence>
<evidence type="ECO:0000256" key="3">
    <source>
        <dbReference type="ARBA" id="ARBA00004514"/>
    </source>
</evidence>
<sequence>MEFGEELSPALAFEKDAFELTVEDVYDISYVIGRDLLKISSAGEEVSDLQFRIVRVLEMFETLVNKYNLSLEELKLERDNLKSELDRIIKEGSSAAPGTVTGPNQLVVDLTDPNRPRFTMQELKEVLQERNQLKAQLMVAQEELQLYKSGILPQAEPAMVEVNLDPPAATEHDPATINEKTTIGKLYVSLEVLLCKIKSCIWM</sequence>
<dbReference type="GO" id="GO:0036064">
    <property type="term" value="C:ciliary basal body"/>
    <property type="evidence" value="ECO:0007669"/>
    <property type="project" value="TreeGrafter"/>
</dbReference>
<dbReference type="Ensembl" id="ENSOMET00000015319.1">
    <property type="protein sequence ID" value="ENSOMEP00000000770.1"/>
    <property type="gene ID" value="ENSOMEG00000001656.1"/>
</dbReference>
<keyword evidence="8" id="KW-0969">Cilium</keyword>
<dbReference type="GO" id="GO:0005813">
    <property type="term" value="C:centrosome"/>
    <property type="evidence" value="ECO:0007669"/>
    <property type="project" value="UniProtKB-SubCell"/>
</dbReference>
<dbReference type="SUPFAM" id="SSF161256">
    <property type="entry name" value="RILP dimerisation region"/>
    <property type="match status" value="1"/>
</dbReference>
<evidence type="ECO:0000256" key="9">
    <source>
        <dbReference type="ARBA" id="ARBA00023212"/>
    </source>
</evidence>
<dbReference type="InterPro" id="IPR051241">
    <property type="entry name" value="DZIP_RILPL"/>
</dbReference>
<evidence type="ECO:0000313" key="16">
    <source>
        <dbReference type="Proteomes" id="UP000261560"/>
    </source>
</evidence>
<feature type="domain" description="RH2" evidence="14">
    <location>
        <begin position="115"/>
        <end position="185"/>
    </location>
</feature>
<dbReference type="PROSITE" id="PS51776">
    <property type="entry name" value="RH1"/>
    <property type="match status" value="1"/>
</dbReference>
<reference evidence="15" key="2">
    <citation type="submission" date="2025-09" db="UniProtKB">
        <authorList>
            <consortium name="Ensembl"/>
        </authorList>
    </citation>
    <scope>IDENTIFICATION</scope>
</reference>
<dbReference type="PaxDb" id="30732-ENSOMEP00000000770"/>
<dbReference type="Proteomes" id="UP000261560">
    <property type="component" value="Unplaced"/>
</dbReference>
<dbReference type="GO" id="GO:0060271">
    <property type="term" value="P:cilium assembly"/>
    <property type="evidence" value="ECO:0007669"/>
    <property type="project" value="TreeGrafter"/>
</dbReference>
<keyword evidence="16" id="KW-1185">Reference proteome</keyword>
<keyword evidence="7 12" id="KW-0175">Coiled coil</keyword>
<evidence type="ECO:0000256" key="11">
    <source>
        <dbReference type="ARBA" id="ARBA00040819"/>
    </source>
</evidence>
<dbReference type="InterPro" id="IPR034743">
    <property type="entry name" value="RH1"/>
</dbReference>
<dbReference type="GO" id="GO:0015031">
    <property type="term" value="P:protein transport"/>
    <property type="evidence" value="ECO:0007669"/>
    <property type="project" value="UniProtKB-KW"/>
</dbReference>
<comment type="subcellular location">
    <subcellularLocation>
        <location evidence="1">Cell projection</location>
        <location evidence="1">Cilium</location>
    </subcellularLocation>
    <subcellularLocation>
        <location evidence="2">Cytoplasm</location>
        <location evidence="2">Cytoskeleton</location>
        <location evidence="2">Microtubule organizing center</location>
        <location evidence="2">Centrosome</location>
    </subcellularLocation>
    <subcellularLocation>
        <location evidence="3">Cytoplasm</location>
        <location evidence="3">Cytosol</location>
    </subcellularLocation>
</comment>
<evidence type="ECO:0000256" key="5">
    <source>
        <dbReference type="ARBA" id="ARBA00022490"/>
    </source>
</evidence>
<evidence type="ECO:0000256" key="4">
    <source>
        <dbReference type="ARBA" id="ARBA00022448"/>
    </source>
</evidence>
<dbReference type="GO" id="GO:0031267">
    <property type="term" value="F:small GTPase binding"/>
    <property type="evidence" value="ECO:0007669"/>
    <property type="project" value="TreeGrafter"/>
</dbReference>
<dbReference type="InterPro" id="IPR034744">
    <property type="entry name" value="RH2"/>
</dbReference>
<keyword evidence="10" id="KW-0966">Cell projection</keyword>
<dbReference type="GO" id="GO:0051959">
    <property type="term" value="F:dynein light intermediate chain binding"/>
    <property type="evidence" value="ECO:0007669"/>
    <property type="project" value="TreeGrafter"/>
</dbReference>
<evidence type="ECO:0000256" key="2">
    <source>
        <dbReference type="ARBA" id="ARBA00004300"/>
    </source>
</evidence>
<dbReference type="OMA" id="FPREKEN"/>
<dbReference type="GO" id="GO:0005829">
    <property type="term" value="C:cytosol"/>
    <property type="evidence" value="ECO:0007669"/>
    <property type="project" value="UniProtKB-SubCell"/>
</dbReference>
<evidence type="ECO:0000256" key="6">
    <source>
        <dbReference type="ARBA" id="ARBA00022927"/>
    </source>
</evidence>
<keyword evidence="4" id="KW-0813">Transport</keyword>
<dbReference type="GeneTree" id="ENSGT00940000160182"/>
<evidence type="ECO:0000259" key="13">
    <source>
        <dbReference type="PROSITE" id="PS51776"/>
    </source>
</evidence>
<keyword evidence="5" id="KW-0963">Cytoplasm</keyword>
<dbReference type="FunFam" id="1.20.58.1770:FF:000003">
    <property type="entry name" value="RILP-like protein 2 isoform X1"/>
    <property type="match status" value="1"/>
</dbReference>
<evidence type="ECO:0000256" key="1">
    <source>
        <dbReference type="ARBA" id="ARBA00004138"/>
    </source>
</evidence>
<dbReference type="STRING" id="30732.ENSOMEP00000000770"/>
<feature type="domain" description="RH1" evidence="13">
    <location>
        <begin position="8"/>
        <end position="91"/>
    </location>
</feature>
<evidence type="ECO:0000256" key="7">
    <source>
        <dbReference type="ARBA" id="ARBA00023054"/>
    </source>
</evidence>
<protein>
    <recommendedName>
        <fullName evidence="11">RILP-like protein 2</fullName>
    </recommendedName>
</protein>
<feature type="coiled-coil region" evidence="12">
    <location>
        <begin position="57"/>
        <end position="91"/>
    </location>
</feature>